<sequence>MASMRGPMGPGPYSTMGTMDMMDAGPGPYSTIGTMDHMGQGPYSTVGPMNSMGPGPMGPGPMNSMGPGPMPGPMNSMGPSPMNSMGPGPMNSRGPGPMNSMGPPMNSRGPGPMNSMGPGPMNSRGPGPMNSMGPGPMVPMGSMPSMAPNSPFSSVRGPQGPPMTMVPAQMPPASQPVPARQPMSPEQYAVAKKELNECVVKGYLWYKPLVADRKTKEDYDPFAARRGLDAALTRRQELLQSLNEVTNSRGAAPPAQAQSLVSRYDQPLSKAVEQNLVATSALSFDLLVALGLV</sequence>
<evidence type="ECO:0000256" key="1">
    <source>
        <dbReference type="SAM" id="MobiDB-lite"/>
    </source>
</evidence>
<dbReference type="Proteomes" id="UP000604046">
    <property type="component" value="Unassembled WGS sequence"/>
</dbReference>
<dbReference type="EMBL" id="CAJNDS010002191">
    <property type="protein sequence ID" value="CAE7365940.1"/>
    <property type="molecule type" value="Genomic_DNA"/>
</dbReference>
<evidence type="ECO:0000313" key="2">
    <source>
        <dbReference type="EMBL" id="CAE7365940.1"/>
    </source>
</evidence>
<proteinExistence type="predicted"/>
<keyword evidence="3" id="KW-1185">Reference proteome</keyword>
<accession>A0A812PPZ5</accession>
<gene>
    <name evidence="2" type="ORF">SNAT2548_LOCUS19856</name>
</gene>
<comment type="caution">
    <text evidence="2">The sequence shown here is derived from an EMBL/GenBank/DDBJ whole genome shotgun (WGS) entry which is preliminary data.</text>
</comment>
<feature type="region of interest" description="Disordered" evidence="1">
    <location>
        <begin position="87"/>
        <end position="119"/>
    </location>
</feature>
<evidence type="ECO:0000313" key="3">
    <source>
        <dbReference type="Proteomes" id="UP000604046"/>
    </source>
</evidence>
<dbReference type="AlphaFoldDB" id="A0A812PPZ5"/>
<organism evidence="2 3">
    <name type="scientific">Symbiodinium natans</name>
    <dbReference type="NCBI Taxonomy" id="878477"/>
    <lineage>
        <taxon>Eukaryota</taxon>
        <taxon>Sar</taxon>
        <taxon>Alveolata</taxon>
        <taxon>Dinophyceae</taxon>
        <taxon>Suessiales</taxon>
        <taxon>Symbiodiniaceae</taxon>
        <taxon>Symbiodinium</taxon>
    </lineage>
</organism>
<reference evidence="2" key="1">
    <citation type="submission" date="2021-02" db="EMBL/GenBank/DDBJ databases">
        <authorList>
            <person name="Dougan E. K."/>
            <person name="Rhodes N."/>
            <person name="Thang M."/>
            <person name="Chan C."/>
        </authorList>
    </citation>
    <scope>NUCLEOTIDE SEQUENCE</scope>
</reference>
<protein>
    <submittedName>
        <fullName evidence="2">Uncharacterized protein</fullName>
    </submittedName>
</protein>
<name>A0A812PPZ5_9DINO</name>
<dbReference type="OrthoDB" id="435016at2759"/>